<evidence type="ECO:0000256" key="5">
    <source>
        <dbReference type="ARBA" id="ARBA00022692"/>
    </source>
</evidence>
<evidence type="ECO:0000256" key="11">
    <source>
        <dbReference type="SAM" id="MobiDB-lite"/>
    </source>
</evidence>
<evidence type="ECO:0000256" key="7">
    <source>
        <dbReference type="ARBA" id="ARBA00022825"/>
    </source>
</evidence>
<keyword evidence="4 10" id="KW-0645">Protease</keyword>
<dbReference type="Pfam" id="PF01694">
    <property type="entry name" value="Rhomboid"/>
    <property type="match status" value="1"/>
</dbReference>
<gene>
    <name evidence="13" type="primary">PLEST007534</name>
    <name evidence="13" type="ORF">PLESTB_001593100</name>
</gene>
<feature type="region of interest" description="Disordered" evidence="11">
    <location>
        <begin position="374"/>
        <end position="395"/>
    </location>
</feature>
<feature type="transmembrane region" description="Helical" evidence="10">
    <location>
        <begin position="214"/>
        <end position="233"/>
    </location>
</feature>
<comment type="similarity">
    <text evidence="3 10">Belongs to the peptidase S54 family.</text>
</comment>
<dbReference type="GO" id="GO:0004252">
    <property type="term" value="F:serine-type endopeptidase activity"/>
    <property type="evidence" value="ECO:0007669"/>
    <property type="project" value="InterPro"/>
</dbReference>
<dbReference type="EMBL" id="BRXU01000033">
    <property type="protein sequence ID" value="GLC60273.1"/>
    <property type="molecule type" value="Genomic_DNA"/>
</dbReference>
<evidence type="ECO:0000256" key="10">
    <source>
        <dbReference type="RuleBase" id="RU362115"/>
    </source>
</evidence>
<evidence type="ECO:0000256" key="6">
    <source>
        <dbReference type="ARBA" id="ARBA00022801"/>
    </source>
</evidence>
<dbReference type="SUPFAM" id="SSF144091">
    <property type="entry name" value="Rhomboid-like"/>
    <property type="match status" value="1"/>
</dbReference>
<feature type="transmembrane region" description="Helical" evidence="10">
    <location>
        <begin position="180"/>
        <end position="202"/>
    </location>
</feature>
<feature type="compositionally biased region" description="Low complexity" evidence="11">
    <location>
        <begin position="374"/>
        <end position="387"/>
    </location>
</feature>
<dbReference type="InterPro" id="IPR002610">
    <property type="entry name" value="Peptidase_S54_rhomboid-like"/>
</dbReference>
<evidence type="ECO:0000256" key="9">
    <source>
        <dbReference type="ARBA" id="ARBA00023136"/>
    </source>
</evidence>
<accession>A0A9W6BY67</accession>
<evidence type="ECO:0000256" key="1">
    <source>
        <dbReference type="ARBA" id="ARBA00000156"/>
    </source>
</evidence>
<dbReference type="Gene3D" id="1.20.1540.10">
    <property type="entry name" value="Rhomboid-like"/>
    <property type="match status" value="1"/>
</dbReference>
<comment type="caution">
    <text evidence="13">The sequence shown here is derived from an EMBL/GenBank/DDBJ whole genome shotgun (WGS) entry which is preliminary data.</text>
</comment>
<dbReference type="GO" id="GO:0006508">
    <property type="term" value="P:proteolysis"/>
    <property type="evidence" value="ECO:0007669"/>
    <property type="project" value="UniProtKB-KW"/>
</dbReference>
<comment type="subcellular location">
    <subcellularLocation>
        <location evidence="2 10">Membrane</location>
        <topology evidence="2 10">Multi-pass membrane protein</topology>
    </subcellularLocation>
</comment>
<feature type="transmembrane region" description="Helical" evidence="10">
    <location>
        <begin position="267"/>
        <end position="291"/>
    </location>
</feature>
<evidence type="ECO:0000313" key="13">
    <source>
        <dbReference type="EMBL" id="GLC60273.1"/>
    </source>
</evidence>
<name>A0A9W6BY67_9CHLO</name>
<dbReference type="InterPro" id="IPR035952">
    <property type="entry name" value="Rhomboid-like_sf"/>
</dbReference>
<keyword evidence="14" id="KW-1185">Reference proteome</keyword>
<feature type="transmembrane region" description="Helical" evidence="10">
    <location>
        <begin position="156"/>
        <end position="174"/>
    </location>
</feature>
<evidence type="ECO:0000256" key="3">
    <source>
        <dbReference type="ARBA" id="ARBA00009045"/>
    </source>
</evidence>
<evidence type="ECO:0000256" key="4">
    <source>
        <dbReference type="ARBA" id="ARBA00022670"/>
    </source>
</evidence>
<keyword evidence="7 10" id="KW-0720">Serine protease</keyword>
<keyword evidence="6 10" id="KW-0378">Hydrolase</keyword>
<keyword evidence="5 10" id="KW-0812">Transmembrane</keyword>
<keyword evidence="8 10" id="KW-1133">Transmembrane helix</keyword>
<evidence type="ECO:0000259" key="12">
    <source>
        <dbReference type="Pfam" id="PF01694"/>
    </source>
</evidence>
<dbReference type="Proteomes" id="UP001165080">
    <property type="component" value="Unassembled WGS sequence"/>
</dbReference>
<protein>
    <recommendedName>
        <fullName evidence="10">RHOMBOID-like protein</fullName>
        <ecNumber evidence="10">3.4.21.105</ecNumber>
    </recommendedName>
</protein>
<dbReference type="InterPro" id="IPR022764">
    <property type="entry name" value="Peptidase_S54_rhomboid_dom"/>
</dbReference>
<dbReference type="PANTHER" id="PTHR22936:SF69">
    <property type="entry name" value="RHOMBOID-LIKE PROTEIN"/>
    <property type="match status" value="1"/>
</dbReference>
<sequence length="395" mass="42015">MSTANIALVPLASVTTVPANGYTGSSTEYWALSAAQAREVQRVQDVEKARIQLRRRQRIFTWMYNILAIGELVYFIVGLYITEWQVADLQENPLLGPGREGVIKMGGTYTQRIVKRYQYWRLVSSLFYNAGAIHVTSNLGMVWAFGHLLVRELSPWLVALMFFGGGMAGLMVSVNVGAQYSTAGASIPAFALAGAASAMLVYRWRRYSCHWASVLTTGFMVGANAFMGATPFVDNSGNTAGFVFGAVLCLGFMMVRRKETGTKAGEVLVYGTAVVAVAVILAAIVAGLAGLQLGTPVAGCCNPWVCTSSSWWDCNAARIWPDTCTLTISSGAATNTTSTLTCPHGNTISVNIDSTADADAIQALCDSLCVNGASAVSSGGASQSTGGDTSLKRRW</sequence>
<evidence type="ECO:0000256" key="8">
    <source>
        <dbReference type="ARBA" id="ARBA00022989"/>
    </source>
</evidence>
<keyword evidence="9 10" id="KW-0472">Membrane</keyword>
<proteinExistence type="inferred from homology"/>
<feature type="domain" description="Peptidase S54 rhomboid" evidence="12">
    <location>
        <begin position="118"/>
        <end position="250"/>
    </location>
</feature>
<feature type="transmembrane region" description="Helical" evidence="10">
    <location>
        <begin position="59"/>
        <end position="81"/>
    </location>
</feature>
<feature type="transmembrane region" description="Helical" evidence="10">
    <location>
        <begin position="126"/>
        <end position="149"/>
    </location>
</feature>
<evidence type="ECO:0000256" key="2">
    <source>
        <dbReference type="ARBA" id="ARBA00004141"/>
    </source>
</evidence>
<comment type="catalytic activity">
    <reaction evidence="1 10">
        <text>Cleaves type-1 transmembrane domains using a catalytic dyad composed of serine and histidine that are contributed by different transmembrane domains.</text>
        <dbReference type="EC" id="3.4.21.105"/>
    </reaction>
</comment>
<evidence type="ECO:0000313" key="14">
    <source>
        <dbReference type="Proteomes" id="UP001165080"/>
    </source>
</evidence>
<feature type="transmembrane region" description="Helical" evidence="10">
    <location>
        <begin position="239"/>
        <end position="255"/>
    </location>
</feature>
<reference evidence="13 14" key="1">
    <citation type="journal article" date="2023" name="Commun. Biol.">
        <title>Reorganization of the ancestral sex-determining regions during the evolution of trioecy in Pleodorina starrii.</title>
        <authorList>
            <person name="Takahashi K."/>
            <person name="Suzuki S."/>
            <person name="Kawai-Toyooka H."/>
            <person name="Yamamoto K."/>
            <person name="Hamaji T."/>
            <person name="Ootsuki R."/>
            <person name="Yamaguchi H."/>
            <person name="Kawachi M."/>
            <person name="Higashiyama T."/>
            <person name="Nozaki H."/>
        </authorList>
    </citation>
    <scope>NUCLEOTIDE SEQUENCE [LARGE SCALE GENOMIC DNA]</scope>
    <source>
        <strain evidence="13 14">NIES-4479</strain>
    </source>
</reference>
<dbReference type="AlphaFoldDB" id="A0A9W6BY67"/>
<organism evidence="13 14">
    <name type="scientific">Pleodorina starrii</name>
    <dbReference type="NCBI Taxonomy" id="330485"/>
    <lineage>
        <taxon>Eukaryota</taxon>
        <taxon>Viridiplantae</taxon>
        <taxon>Chlorophyta</taxon>
        <taxon>core chlorophytes</taxon>
        <taxon>Chlorophyceae</taxon>
        <taxon>CS clade</taxon>
        <taxon>Chlamydomonadales</taxon>
        <taxon>Volvocaceae</taxon>
        <taxon>Pleodorina</taxon>
    </lineage>
</organism>
<dbReference type="GO" id="GO:0016020">
    <property type="term" value="C:membrane"/>
    <property type="evidence" value="ECO:0007669"/>
    <property type="project" value="UniProtKB-SubCell"/>
</dbReference>
<dbReference type="PANTHER" id="PTHR22936">
    <property type="entry name" value="RHOMBOID-RELATED"/>
    <property type="match status" value="1"/>
</dbReference>
<comment type="function">
    <text evidence="10">Serine protease involved in intramembrane proteolysis.</text>
</comment>
<dbReference type="EC" id="3.4.21.105" evidence="10"/>